<gene>
    <name evidence="2" type="ORF">ACFFSY_28230</name>
</gene>
<keyword evidence="1" id="KW-0812">Transmembrane</keyword>
<keyword evidence="1" id="KW-0472">Membrane</keyword>
<dbReference type="RefSeq" id="WP_377500482.1">
    <property type="nucleotide sequence ID" value="NZ_JBHMDO010000045.1"/>
</dbReference>
<proteinExistence type="predicted"/>
<evidence type="ECO:0000313" key="2">
    <source>
        <dbReference type="EMBL" id="MFB9329847.1"/>
    </source>
</evidence>
<sequence>MFYLAEEAAAEAATSTSLFDPYDIVMLLFTIVILIGLFRLVTQRNKNLFAIGFTVLAAAVFLFSDIVMIKGW</sequence>
<dbReference type="InterPro" id="IPR024490">
    <property type="entry name" value="DUF2759"/>
</dbReference>
<dbReference type="Pfam" id="PF10958">
    <property type="entry name" value="DUF2759"/>
    <property type="match status" value="1"/>
</dbReference>
<evidence type="ECO:0000256" key="1">
    <source>
        <dbReference type="SAM" id="Phobius"/>
    </source>
</evidence>
<feature type="transmembrane region" description="Helical" evidence="1">
    <location>
        <begin position="24"/>
        <end position="41"/>
    </location>
</feature>
<dbReference type="Proteomes" id="UP001589747">
    <property type="component" value="Unassembled WGS sequence"/>
</dbReference>
<accession>A0ABV5KX89</accession>
<organism evidence="2 3">
    <name type="scientific">Paenibacillus aurantiacus</name>
    <dbReference type="NCBI Taxonomy" id="1936118"/>
    <lineage>
        <taxon>Bacteria</taxon>
        <taxon>Bacillati</taxon>
        <taxon>Bacillota</taxon>
        <taxon>Bacilli</taxon>
        <taxon>Bacillales</taxon>
        <taxon>Paenibacillaceae</taxon>
        <taxon>Paenibacillus</taxon>
    </lineage>
</organism>
<name>A0ABV5KX89_9BACL</name>
<feature type="transmembrane region" description="Helical" evidence="1">
    <location>
        <begin position="48"/>
        <end position="69"/>
    </location>
</feature>
<comment type="caution">
    <text evidence="2">The sequence shown here is derived from an EMBL/GenBank/DDBJ whole genome shotgun (WGS) entry which is preliminary data.</text>
</comment>
<evidence type="ECO:0000313" key="3">
    <source>
        <dbReference type="Proteomes" id="UP001589747"/>
    </source>
</evidence>
<keyword evidence="3" id="KW-1185">Reference proteome</keyword>
<dbReference type="EMBL" id="JBHMDO010000045">
    <property type="protein sequence ID" value="MFB9329847.1"/>
    <property type="molecule type" value="Genomic_DNA"/>
</dbReference>
<reference evidence="2 3" key="1">
    <citation type="submission" date="2024-09" db="EMBL/GenBank/DDBJ databases">
        <authorList>
            <person name="Sun Q."/>
            <person name="Mori K."/>
        </authorList>
    </citation>
    <scope>NUCLEOTIDE SEQUENCE [LARGE SCALE GENOMIC DNA]</scope>
    <source>
        <strain evidence="2 3">TISTR 2452</strain>
    </source>
</reference>
<keyword evidence="1" id="KW-1133">Transmembrane helix</keyword>
<protein>
    <submittedName>
        <fullName evidence="2">DUF2759 family protein</fullName>
    </submittedName>
</protein>